<feature type="compositionally biased region" description="Basic residues" evidence="1">
    <location>
        <begin position="111"/>
        <end position="146"/>
    </location>
</feature>
<feature type="compositionally biased region" description="Low complexity" evidence="1">
    <location>
        <begin position="184"/>
        <end position="193"/>
    </location>
</feature>
<proteinExistence type="predicted"/>
<organism evidence="2">
    <name type="scientific">uncultured Actinomycetospora sp</name>
    <dbReference type="NCBI Taxonomy" id="1135996"/>
    <lineage>
        <taxon>Bacteria</taxon>
        <taxon>Bacillati</taxon>
        <taxon>Actinomycetota</taxon>
        <taxon>Actinomycetes</taxon>
        <taxon>Pseudonocardiales</taxon>
        <taxon>Pseudonocardiaceae</taxon>
        <taxon>Actinomycetospora</taxon>
        <taxon>environmental samples</taxon>
    </lineage>
</organism>
<feature type="compositionally biased region" description="Basic residues" evidence="1">
    <location>
        <begin position="154"/>
        <end position="164"/>
    </location>
</feature>
<protein>
    <submittedName>
        <fullName evidence="2">Transcriptional regulator, MerR family</fullName>
    </submittedName>
</protein>
<feature type="region of interest" description="Disordered" evidence="1">
    <location>
        <begin position="1"/>
        <end position="59"/>
    </location>
</feature>
<feature type="non-terminal residue" evidence="2">
    <location>
        <position position="205"/>
    </location>
</feature>
<evidence type="ECO:0000256" key="1">
    <source>
        <dbReference type="SAM" id="MobiDB-lite"/>
    </source>
</evidence>
<dbReference type="AlphaFoldDB" id="A0A6J4JR57"/>
<feature type="compositionally biased region" description="Basic residues" evidence="1">
    <location>
        <begin position="42"/>
        <end position="58"/>
    </location>
</feature>
<feature type="region of interest" description="Disordered" evidence="1">
    <location>
        <begin position="90"/>
        <end position="205"/>
    </location>
</feature>
<evidence type="ECO:0000313" key="2">
    <source>
        <dbReference type="EMBL" id="CAA9285333.1"/>
    </source>
</evidence>
<dbReference type="EMBL" id="CADCTH010000503">
    <property type="protein sequence ID" value="CAA9285333.1"/>
    <property type="molecule type" value="Genomic_DNA"/>
</dbReference>
<accession>A0A6J4JR57</accession>
<gene>
    <name evidence="2" type="ORF">AVDCRST_MAG54-3971</name>
</gene>
<reference evidence="2" key="1">
    <citation type="submission" date="2020-02" db="EMBL/GenBank/DDBJ databases">
        <authorList>
            <person name="Meier V. D."/>
        </authorList>
    </citation>
    <scope>NUCLEOTIDE SEQUENCE</scope>
    <source>
        <strain evidence="2">AVDCRST_MAG54</strain>
    </source>
</reference>
<feature type="compositionally biased region" description="Basic and acidic residues" evidence="1">
    <location>
        <begin position="32"/>
        <end position="41"/>
    </location>
</feature>
<sequence>ERWRGRRTRRPRARAPRPRGRAGFPVRRPGLRRRDPGDGRGRRLPRAGRVPDRRHHLPPARLLGAHEARGAEHPHRHRFGLAAAVLVQGPRGAQGGQEPPRHRRLAEQHPPRRRAAAPPRRARPRAHHPVLRRRHRLRVHLARGGRRPAPGRPGRLRHRRRRGHARDLRDHRAVPGRARRLRSGRPLPGGRARVPACPGDPLRGM</sequence>
<feature type="compositionally biased region" description="Basic residues" evidence="1">
    <location>
        <begin position="1"/>
        <end position="20"/>
    </location>
</feature>
<feature type="non-terminal residue" evidence="2">
    <location>
        <position position="1"/>
    </location>
</feature>
<name>A0A6J4JR57_9PSEU</name>